<keyword evidence="1" id="KW-0812">Transmembrane</keyword>
<sequence>MQLRFAVYILGLQDCRGGLRFAVAVAVAVGGLNFVITGLQLLGCGWQSLLQSLLAV</sequence>
<comment type="caution">
    <text evidence="2">The sequence shown here is derived from an EMBL/GenBank/DDBJ whole genome shotgun (WGS) entry which is preliminary data.</text>
</comment>
<organism evidence="2 3">
    <name type="scientific">Paenibacillus alba</name>
    <dbReference type="NCBI Taxonomy" id="1197127"/>
    <lineage>
        <taxon>Bacteria</taxon>
        <taxon>Bacillati</taxon>
        <taxon>Bacillota</taxon>
        <taxon>Bacilli</taxon>
        <taxon>Bacillales</taxon>
        <taxon>Paenibacillaceae</taxon>
        <taxon>Paenibacillus</taxon>
    </lineage>
</organism>
<dbReference type="EMBL" id="JARLKY010000020">
    <property type="protein sequence ID" value="MEC0227372.1"/>
    <property type="molecule type" value="Genomic_DNA"/>
</dbReference>
<keyword evidence="3" id="KW-1185">Reference proteome</keyword>
<evidence type="ECO:0000256" key="1">
    <source>
        <dbReference type="SAM" id="Phobius"/>
    </source>
</evidence>
<gene>
    <name evidence="2" type="ORF">P4I72_09580</name>
</gene>
<evidence type="ECO:0000313" key="3">
    <source>
        <dbReference type="Proteomes" id="UP001338137"/>
    </source>
</evidence>
<keyword evidence="1" id="KW-1133">Transmembrane helix</keyword>
<protein>
    <submittedName>
        <fullName evidence="2">Uncharacterized protein</fullName>
    </submittedName>
</protein>
<proteinExistence type="predicted"/>
<reference evidence="2 3" key="1">
    <citation type="submission" date="2023-03" db="EMBL/GenBank/DDBJ databases">
        <title>Bacillus Genome Sequencing.</title>
        <authorList>
            <person name="Dunlap C."/>
        </authorList>
    </citation>
    <scope>NUCLEOTIDE SEQUENCE [LARGE SCALE GENOMIC DNA]</scope>
    <source>
        <strain evidence="2 3">BD-533</strain>
    </source>
</reference>
<keyword evidence="1" id="KW-0472">Membrane</keyword>
<dbReference type="RefSeq" id="WP_326071713.1">
    <property type="nucleotide sequence ID" value="NZ_JARLKY010000020.1"/>
</dbReference>
<name>A0ABU6FZN9_9BACL</name>
<feature type="transmembrane region" description="Helical" evidence="1">
    <location>
        <begin position="21"/>
        <end position="42"/>
    </location>
</feature>
<dbReference type="Proteomes" id="UP001338137">
    <property type="component" value="Unassembled WGS sequence"/>
</dbReference>
<evidence type="ECO:0000313" key="2">
    <source>
        <dbReference type="EMBL" id="MEC0227372.1"/>
    </source>
</evidence>
<accession>A0ABU6FZN9</accession>